<evidence type="ECO:0000313" key="2">
    <source>
        <dbReference type="EMBL" id="MFB9716337.1"/>
    </source>
</evidence>
<proteinExistence type="predicted"/>
<evidence type="ECO:0000256" key="1">
    <source>
        <dbReference type="SAM" id="MobiDB-lite"/>
    </source>
</evidence>
<organism evidence="2 3">
    <name type="scientific">Arthrobacter methylotrophus</name>
    <dbReference type="NCBI Taxonomy" id="121291"/>
    <lineage>
        <taxon>Bacteria</taxon>
        <taxon>Bacillati</taxon>
        <taxon>Actinomycetota</taxon>
        <taxon>Actinomycetes</taxon>
        <taxon>Micrococcales</taxon>
        <taxon>Micrococcaceae</taxon>
        <taxon>Arthrobacter</taxon>
    </lineage>
</organism>
<dbReference type="EMBL" id="JBHMBH010000044">
    <property type="protein sequence ID" value="MFB9716337.1"/>
    <property type="molecule type" value="Genomic_DNA"/>
</dbReference>
<comment type="caution">
    <text evidence="2">The sequence shown here is derived from an EMBL/GenBank/DDBJ whole genome shotgun (WGS) entry which is preliminary data.</text>
</comment>
<accession>A0ABV5UVX3</accession>
<feature type="compositionally biased region" description="Basic and acidic residues" evidence="1">
    <location>
        <begin position="73"/>
        <end position="85"/>
    </location>
</feature>
<feature type="compositionally biased region" description="Basic and acidic residues" evidence="1">
    <location>
        <begin position="23"/>
        <end position="34"/>
    </location>
</feature>
<name>A0ABV5UVX3_9MICC</name>
<sequence length="142" mass="14487">MTDSSSGVDEPTEDEKGGVSGEPELRGRYVEGDYGKTGTQPGRHSEDEEGQYSEGDYGTAGTEGGLPEPLGSKAEESGRYARADLGDAGTIPGRTAGSEIGQYAEGDYGADGAVGPLRKSADNPAPLDKPAPSDDSDEEGGT</sequence>
<dbReference type="Proteomes" id="UP001589536">
    <property type="component" value="Unassembled WGS sequence"/>
</dbReference>
<protein>
    <submittedName>
        <fullName evidence="2">Uncharacterized protein</fullName>
    </submittedName>
</protein>
<gene>
    <name evidence="2" type="ORF">ACFFPI_19745</name>
</gene>
<reference evidence="2 3" key="1">
    <citation type="submission" date="2024-09" db="EMBL/GenBank/DDBJ databases">
        <authorList>
            <person name="Sun Q."/>
            <person name="Mori K."/>
        </authorList>
    </citation>
    <scope>NUCLEOTIDE SEQUENCE [LARGE SCALE GENOMIC DNA]</scope>
    <source>
        <strain evidence="2 3">JCM 13519</strain>
    </source>
</reference>
<feature type="region of interest" description="Disordered" evidence="1">
    <location>
        <begin position="1"/>
        <end position="142"/>
    </location>
</feature>
<dbReference type="RefSeq" id="WP_345045666.1">
    <property type="nucleotide sequence ID" value="NZ_BAABED010000001.1"/>
</dbReference>
<keyword evidence="3" id="KW-1185">Reference proteome</keyword>
<evidence type="ECO:0000313" key="3">
    <source>
        <dbReference type="Proteomes" id="UP001589536"/>
    </source>
</evidence>